<comment type="caution">
    <text evidence="1">The sequence shown here is derived from an EMBL/GenBank/DDBJ whole genome shotgun (WGS) entry which is preliminary data.</text>
</comment>
<reference evidence="1 2" key="1">
    <citation type="submission" date="2020-02" db="EMBL/GenBank/DDBJ databases">
        <authorList>
            <person name="Ma Q."/>
            <person name="Huang Y."/>
            <person name="Song X."/>
            <person name="Pei D."/>
        </authorList>
    </citation>
    <scope>NUCLEOTIDE SEQUENCE [LARGE SCALE GENOMIC DNA]</scope>
    <source>
        <strain evidence="1">Sxm20200214</strain>
        <tissue evidence="1">Leaf</tissue>
    </source>
</reference>
<proteinExistence type="predicted"/>
<keyword evidence="2" id="KW-1185">Reference proteome</keyword>
<dbReference type="Proteomes" id="UP000886595">
    <property type="component" value="Unassembled WGS sequence"/>
</dbReference>
<sequence>MGRKTTTVIPKATSCINYEDNGLHYSHPWVVGVEEEMERPRKPPEEVALSHEVAMSSCQTRVGVIAVSRVGVCC</sequence>
<accession>A0A8X7TK59</accession>
<evidence type="ECO:0000313" key="1">
    <source>
        <dbReference type="EMBL" id="KAG2245025.1"/>
    </source>
</evidence>
<protein>
    <submittedName>
        <fullName evidence="1">Uncharacterized protein</fullName>
    </submittedName>
</protein>
<name>A0A8X7TK59_BRACI</name>
<evidence type="ECO:0000313" key="2">
    <source>
        <dbReference type="Proteomes" id="UP000886595"/>
    </source>
</evidence>
<organism evidence="1 2">
    <name type="scientific">Brassica carinata</name>
    <name type="common">Ethiopian mustard</name>
    <name type="synonym">Abyssinian cabbage</name>
    <dbReference type="NCBI Taxonomy" id="52824"/>
    <lineage>
        <taxon>Eukaryota</taxon>
        <taxon>Viridiplantae</taxon>
        <taxon>Streptophyta</taxon>
        <taxon>Embryophyta</taxon>
        <taxon>Tracheophyta</taxon>
        <taxon>Spermatophyta</taxon>
        <taxon>Magnoliopsida</taxon>
        <taxon>eudicotyledons</taxon>
        <taxon>Gunneridae</taxon>
        <taxon>Pentapetalae</taxon>
        <taxon>rosids</taxon>
        <taxon>malvids</taxon>
        <taxon>Brassicales</taxon>
        <taxon>Brassicaceae</taxon>
        <taxon>Brassiceae</taxon>
        <taxon>Brassica</taxon>
    </lineage>
</organism>
<dbReference type="EMBL" id="JAAMPC010000041">
    <property type="protein sequence ID" value="KAG2245025.1"/>
    <property type="molecule type" value="Genomic_DNA"/>
</dbReference>
<dbReference type="AlphaFoldDB" id="A0A8X7TK59"/>
<gene>
    <name evidence="1" type="ORF">Bca52824_093126</name>
</gene>